<dbReference type="CDD" id="cd06829">
    <property type="entry name" value="PLPDE_III_CANSDC"/>
    <property type="match status" value="1"/>
</dbReference>
<evidence type="ECO:0000259" key="7">
    <source>
        <dbReference type="Pfam" id="PF00278"/>
    </source>
</evidence>
<dbReference type="Pfam" id="PF00278">
    <property type="entry name" value="Orn_DAP_Arg_deC"/>
    <property type="match status" value="1"/>
</dbReference>
<dbReference type="SUPFAM" id="SSF50621">
    <property type="entry name" value="Alanine racemase C-terminal domain-like"/>
    <property type="match status" value="1"/>
</dbReference>
<dbReference type="PANTHER" id="PTHR43727">
    <property type="entry name" value="DIAMINOPIMELATE DECARBOXYLASE"/>
    <property type="match status" value="1"/>
</dbReference>
<dbReference type="GO" id="GO:0008836">
    <property type="term" value="F:diaminopimelate decarboxylase activity"/>
    <property type="evidence" value="ECO:0007669"/>
    <property type="project" value="TreeGrafter"/>
</dbReference>
<keyword evidence="2" id="KW-0210">Decarboxylase</keyword>
<dbReference type="RefSeq" id="WP_118176171.1">
    <property type="nucleotide sequence ID" value="NZ_QRHE01000006.1"/>
</dbReference>
<evidence type="ECO:0000313" key="8">
    <source>
        <dbReference type="EMBL" id="RHF51552.1"/>
    </source>
</evidence>
<dbReference type="GO" id="GO:0009089">
    <property type="term" value="P:lysine biosynthetic process via diaminopimelate"/>
    <property type="evidence" value="ECO:0007669"/>
    <property type="project" value="TreeGrafter"/>
</dbReference>
<comment type="cofactor">
    <cofactor evidence="1">
        <name>pyridoxal 5'-phosphate</name>
        <dbReference type="ChEBI" id="CHEBI:597326"/>
    </cofactor>
</comment>
<feature type="binding site" evidence="6">
    <location>
        <position position="250"/>
    </location>
    <ligand>
        <name>substrate</name>
    </ligand>
</feature>
<feature type="domain" description="Orn/DAP/Arg decarboxylase 2 C-terminal" evidence="7">
    <location>
        <begin position="151"/>
        <end position="341"/>
    </location>
</feature>
<dbReference type="GO" id="GO:0045312">
    <property type="term" value="P:nor-spermidine biosynthetic process"/>
    <property type="evidence" value="ECO:0007669"/>
    <property type="project" value="InterPro"/>
</dbReference>
<keyword evidence="4" id="KW-0745">Spermidine biosynthesis</keyword>
<gene>
    <name evidence="8" type="primary">nspC</name>
    <name evidence="8" type="ORF">DW674_07265</name>
</gene>
<dbReference type="GO" id="GO:0008295">
    <property type="term" value="P:spermidine biosynthetic process"/>
    <property type="evidence" value="ECO:0007669"/>
    <property type="project" value="UniProtKB-KW"/>
</dbReference>
<dbReference type="InterPro" id="IPR009006">
    <property type="entry name" value="Ala_racemase/Decarboxylase_C"/>
</dbReference>
<dbReference type="Gene3D" id="2.40.37.10">
    <property type="entry name" value="Lyase, Ornithine Decarboxylase, Chain A, domain 1"/>
    <property type="match status" value="1"/>
</dbReference>
<evidence type="ECO:0000256" key="2">
    <source>
        <dbReference type="ARBA" id="ARBA00022793"/>
    </source>
</evidence>
<keyword evidence="5 8" id="KW-0456">Lyase</keyword>
<evidence type="ECO:0000256" key="5">
    <source>
        <dbReference type="ARBA" id="ARBA00023239"/>
    </source>
</evidence>
<accession>A0A414NWP2</accession>
<comment type="caution">
    <text evidence="8">The sequence shown here is derived from an EMBL/GenBank/DDBJ whole genome shotgun (WGS) entry which is preliminary data.</text>
</comment>
<reference evidence="8 9" key="1">
    <citation type="submission" date="2018-08" db="EMBL/GenBank/DDBJ databases">
        <title>A genome reference for cultivated species of the human gut microbiota.</title>
        <authorList>
            <person name="Zou Y."/>
            <person name="Xue W."/>
            <person name="Luo G."/>
        </authorList>
    </citation>
    <scope>NUCLEOTIDE SEQUENCE [LARGE SCALE GENOMIC DNA]</scope>
    <source>
        <strain evidence="8 9">AM25-21AC</strain>
    </source>
</reference>
<dbReference type="InterPro" id="IPR022643">
    <property type="entry name" value="De-COase2_C"/>
</dbReference>
<dbReference type="SUPFAM" id="SSF51419">
    <property type="entry name" value="PLP-binding barrel"/>
    <property type="match status" value="1"/>
</dbReference>
<dbReference type="OrthoDB" id="9804410at2"/>
<dbReference type="InterPro" id="IPR005730">
    <property type="entry name" value="Nsp_de-COase"/>
</dbReference>
<proteinExistence type="predicted"/>
<organism evidence="8 9">
    <name type="scientific">Mitsuokella multacida</name>
    <dbReference type="NCBI Taxonomy" id="52226"/>
    <lineage>
        <taxon>Bacteria</taxon>
        <taxon>Bacillati</taxon>
        <taxon>Bacillota</taxon>
        <taxon>Negativicutes</taxon>
        <taxon>Selenomonadales</taxon>
        <taxon>Selenomonadaceae</taxon>
        <taxon>Mitsuokella</taxon>
    </lineage>
</organism>
<dbReference type="FunFam" id="3.20.20.10:FF:000012">
    <property type="entry name" value="Carboxynorspermidine/carboxyspermidine decarboxylase"/>
    <property type="match status" value="1"/>
</dbReference>
<keyword evidence="3" id="KW-0663">Pyridoxal phosphate</keyword>
<dbReference type="AlphaFoldDB" id="A0A414NWP2"/>
<dbReference type="InterPro" id="IPR029066">
    <property type="entry name" value="PLP-binding_barrel"/>
</dbReference>
<evidence type="ECO:0000313" key="9">
    <source>
        <dbReference type="Proteomes" id="UP000283442"/>
    </source>
</evidence>
<dbReference type="EC" id="4.1.1.96" evidence="8"/>
<evidence type="ECO:0000256" key="1">
    <source>
        <dbReference type="ARBA" id="ARBA00001933"/>
    </source>
</evidence>
<dbReference type="PIRSF" id="PIRSF038941">
    <property type="entry name" value="NspC"/>
    <property type="match status" value="1"/>
</dbReference>
<dbReference type="Gene3D" id="3.20.20.10">
    <property type="entry name" value="Alanine racemase"/>
    <property type="match status" value="1"/>
</dbReference>
<evidence type="ECO:0000256" key="4">
    <source>
        <dbReference type="ARBA" id="ARBA00023066"/>
    </source>
</evidence>
<dbReference type="Proteomes" id="UP000283442">
    <property type="component" value="Unassembled WGS sequence"/>
</dbReference>
<name>A0A414NWP2_9FIRM</name>
<dbReference type="PANTHER" id="PTHR43727:SF1">
    <property type="entry name" value="CARBOXYNORSPERMIDINE_CARBOXYSPERMIDINE DECARBOXYLASE"/>
    <property type="match status" value="1"/>
</dbReference>
<protein>
    <submittedName>
        <fullName evidence="8">Carboxynorspermidine decarboxylase</fullName>
        <ecNumber evidence="8">4.1.1.96</ecNumber>
    </submittedName>
</protein>
<evidence type="ECO:0000256" key="6">
    <source>
        <dbReference type="PIRSR" id="PIRSR038941-1"/>
    </source>
</evidence>
<sequence length="384" mass="42445">MGKLASLYRKEFFEVPTPSYVIAKDLLEHNLRILHELEESTGAHVLLAQKCFSMYHYYPLIAEYLSGTTASGLYEARLGHEEMGKFGKETHVFSPAYKEAEFAELTTICGHIVFNSFAQWKKFGPAALAAGVSCGLRINPERSTQDHAIYDPCAAGSRLGVRLRDFDESAIEGLEGLHFHTLCEQGADALAVTLEAVEAKFGKYLPQMKWINFGGGHHITKEGYDIALLKKCIRHMQETYGLTVYIEPGEAVALNAGFLVAEVLDIQQENAIAILDTSAACHMPDVIEMPYRPPVLGSGEPGEKAHTYTFAGPTCLAGDTIGTYSFDEPLAIGDRIVFCDMAIYTMVKNNTFNGMPLPAIIASDEDGSWQTVRQFGYEDFKMRL</sequence>
<feature type="binding site" evidence="6">
    <location>
        <position position="285"/>
    </location>
    <ligand>
        <name>substrate</name>
    </ligand>
</feature>
<dbReference type="EMBL" id="QRHE01000006">
    <property type="protein sequence ID" value="RHF51552.1"/>
    <property type="molecule type" value="Genomic_DNA"/>
</dbReference>
<evidence type="ECO:0000256" key="3">
    <source>
        <dbReference type="ARBA" id="ARBA00022898"/>
    </source>
</evidence>
<dbReference type="NCBIfam" id="TIGR01047">
    <property type="entry name" value="nspC"/>
    <property type="match status" value="1"/>
</dbReference>